<feature type="region of interest" description="Disordered" evidence="1">
    <location>
        <begin position="1447"/>
        <end position="1510"/>
    </location>
</feature>
<accession>A0A439D133</accession>
<name>A0A439D133_9PEZI</name>
<dbReference type="Pfam" id="PF26639">
    <property type="entry name" value="Het-6_barrel"/>
    <property type="match status" value="1"/>
</dbReference>
<organism evidence="3 4">
    <name type="scientific">Xylaria grammica</name>
    <dbReference type="NCBI Taxonomy" id="363999"/>
    <lineage>
        <taxon>Eukaryota</taxon>
        <taxon>Fungi</taxon>
        <taxon>Dikarya</taxon>
        <taxon>Ascomycota</taxon>
        <taxon>Pezizomycotina</taxon>
        <taxon>Sordariomycetes</taxon>
        <taxon>Xylariomycetidae</taxon>
        <taxon>Xylariales</taxon>
        <taxon>Xylariaceae</taxon>
        <taxon>Xylaria</taxon>
    </lineage>
</organism>
<comment type="caution">
    <text evidence="3">The sequence shown here is derived from an EMBL/GenBank/DDBJ whole genome shotgun (WGS) entry which is preliminary data.</text>
</comment>
<reference evidence="3 4" key="1">
    <citation type="submission" date="2018-12" db="EMBL/GenBank/DDBJ databases">
        <title>Draft genome sequence of Xylaria grammica IHI A82.</title>
        <authorList>
            <person name="Buettner E."/>
            <person name="Kellner H."/>
        </authorList>
    </citation>
    <scope>NUCLEOTIDE SEQUENCE [LARGE SCALE GENOMIC DNA]</scope>
    <source>
        <strain evidence="3 4">IHI A82</strain>
    </source>
</reference>
<dbReference type="InterPro" id="IPR010730">
    <property type="entry name" value="HET"/>
</dbReference>
<gene>
    <name evidence="3" type="ORF">EKO27_g6931</name>
</gene>
<dbReference type="InterPro" id="IPR022155">
    <property type="entry name" value="DUF3684"/>
</dbReference>
<evidence type="ECO:0000313" key="4">
    <source>
        <dbReference type="Proteomes" id="UP000286045"/>
    </source>
</evidence>
<dbReference type="EMBL" id="RYZI01000214">
    <property type="protein sequence ID" value="RWA08173.1"/>
    <property type="molecule type" value="Genomic_DNA"/>
</dbReference>
<evidence type="ECO:0000259" key="2">
    <source>
        <dbReference type="Pfam" id="PF06985"/>
    </source>
</evidence>
<feature type="region of interest" description="Disordered" evidence="1">
    <location>
        <begin position="225"/>
        <end position="245"/>
    </location>
</feature>
<sequence length="2297" mass="260769">MSVRAVFRELIANAADASAKIVKIRIVTSPSAKSRIDHPLPLSLNHVIHHNTVRRIVVHNDGRPFREEDWNRLTSIAEGNPDDQSIEDTRVELEYGDTDAEVPDLIEIGQFLATSLISVSLSQIELWLDEWKVLSLSKTVGNTSIASTADFKMNTEHMKIQKVETGIMQIDGQWLGEIYKGITTPLSARLTARHVHGYLIDKSSKTALAALVACFAALSLSPTEPPFTPPAREHQPVEQSTPGEQDLFNSDEQPSVLHASAHILMQSILTVDRELIDLSTEHVKIWNKELLQVAGIVGRIVWAEEMNIMKNHSSTSAERTLREGWTPGRRGLTLVNRNSQLSNARRLFRQFDFQASTPHPEVVSTIEEYFWKACKYIDVISTQGVCRSTGVRLENIHVTEFANSHPILPREFVNRYKKLVRKLGAAGFISEITAKDIEIELSSKIINGRQLERLFDWAFKHYTNSKESTESKESIVSAVKAATVEVSQASKIKLGNVEYFAEYELPNELLPPHVIPFTYSQKYMLSHWFQEIGWKPLPVMEWVRLSAGKLKEFMNNPAGAEEALAIISSNLRPEDYGGAVGYLPLVPTDVGMRVPTKAYFRSAAPFGGLPYVKKMTNVSERFLETLGVRRTVEMDIIVDRLRSAADQPEMLQTYLSYLIRIPQPLPSTDLEKLGTACIWYAEGRDQKNGYISARRYTLTELFEPSDELRELKVPILYLPQGYQQEGLEGKFLRSVGLRRYPSVPELMNILDKDDQLQKLELCVSYFIRNLQLLSEEDKRKLSSARIWHAEDSGGVKGYISERKYTLNELFEPSDQLRELEVPILYLPQGYRSRGPEGRFFRALGIRARLPIPNLIAIIDKTEEAQILKACISYLIDSLQALSNVDCEIIHNAAVWYAEAKYDKGFESHTKYTLNNLFEPSDPMRELKVPTLYLPQGYRREGPEGRFFLPFGLKTCPSAPELINIVATAISQGDYVLRDHGLSYFVKHFEVNRYKAYDLSKVTERFLPLEGSRDKHASPGECFTNDKAALLGFQILKKDLHGVATKFMVKSDPPLSLCVNRLVGHPPQTRHAADDIFTYLMTSFPNEVPRHIKHLRASAIVPVFPRQAPEGPPNNTARNNTTLLHFTPPKCFIGNLDGEVREIADLFQCEYYSGKAAQFLTLCGAPETPTANDIAEKFLADPQRALEVLKSPEAYDRWFTSLGNRFMAGEIHPSLMDDMRTTRFLLTTRYDPQEDKATRCWSTPEEAIVVDDIHLFSHFRQHLNTVLQDDAVESFSQLLGCRKLSSIVGESYNITLLPGAQKAEDWESKILTRSKIFLHDIGSLRAKVCWEELEGHLQVRIAESIDRRFVLNGVVCHEKTNAFAMKDKETYVVSIVADEDMPYALGHELAKLFVKNAKVADALLFESIFQKTLDALQKRGYNTNRILGQKQQTATQPPLQLRIKGPHGIRTATQDNDGRYRGRTKNQRAVSTSSYRDVERLTVEHDPNRSHSAGLGRTLHRERTQSPYPPYVLPRVRQESSQNTNEFVNMDVGMILNPFPITIFAGEDDEETRYLGELYMSRFLTSFLGLRVYNPNKHWTSELRSRDGHTQYKKKPDCSTFTIRERRGKLREFILQLSDDISLHESCKFHIQVCATNGDLQSRFILSNSQFVKACELLPRGKEVYILARVYKSQSSYEGVIPKATPPILTVDSANHSFSGEPNGIYEGLDVGVGEFRLLKLKLDEDSEPLRGSLIITSVNSPDPFWAISYVWGPEPTPLWPFYFETTLGKVPITESLARCLQYLRHRRVSTYLWADAVCINQQNNVEKNMQVRRMGSLYSKAERVIVWMGDNRDEDYQALESLVKLQGPSEELSAWDASIYDEVCSGINNFLKRPWFTRAWIIQELVLGHKVSIMCGKSEIGWDEFIRGISECENRLNQSGLRGGDKVFLPNSWRALALDRTRKHFHNHRKFSFLELLEMFYYTQSSKPRDKLFALLNMGYDTGIGREAFNPDYGSTEQIILANYAKQFVKDGLVLDLLYRAGIDKGSDFCTWIPDLMNQQRKLQYPPTISTWEAAGSGSKQGFRAGQFLPQARLWGDVAIRNHVTPILGIVGIVLDSIQSCHPLEMGSGNTGIQFSNTLRDLRRHISHLNFYPNAGKNWKEELLIKCLIGDAIRPQNDSHWPFSGQSQQARPLEWPEGFEQEVLALQPDQDAHEYAGKPPESLAVIDQFWQTAANFTNRIPHATVCITEKGYMGTVPGSAVPGDKIFVAHGAKVPFVLKKNTDTALYRLVGECYMHGLMYHEDHKAENLKQEEVRIV</sequence>
<dbReference type="Pfam" id="PF06985">
    <property type="entry name" value="HET"/>
    <property type="match status" value="1"/>
</dbReference>
<dbReference type="PANTHER" id="PTHR47839">
    <property type="entry name" value="DOMAIN PROTEIN, PUTATIVE (AFU_ORTHOLOGUE AFUA_6G04830)-RELATED"/>
    <property type="match status" value="1"/>
</dbReference>
<dbReference type="Pfam" id="PF12449">
    <property type="entry name" value="DUF3684"/>
    <property type="match status" value="3"/>
</dbReference>
<evidence type="ECO:0000256" key="1">
    <source>
        <dbReference type="SAM" id="MobiDB-lite"/>
    </source>
</evidence>
<feature type="domain" description="Heterokaryon incompatibility" evidence="2">
    <location>
        <begin position="1745"/>
        <end position="1884"/>
    </location>
</feature>
<proteinExistence type="predicted"/>
<evidence type="ECO:0000313" key="3">
    <source>
        <dbReference type="EMBL" id="RWA08173.1"/>
    </source>
</evidence>
<dbReference type="STRING" id="363999.A0A439D133"/>
<dbReference type="Proteomes" id="UP000286045">
    <property type="component" value="Unassembled WGS sequence"/>
</dbReference>
<protein>
    <recommendedName>
        <fullName evidence="2">Heterokaryon incompatibility domain-containing protein</fullName>
    </recommendedName>
</protein>
<dbReference type="InterPro" id="IPR036890">
    <property type="entry name" value="HATPase_C_sf"/>
</dbReference>
<dbReference type="PANTHER" id="PTHR47839:SF1">
    <property type="entry name" value="DOMAIN PROTEIN, PUTATIVE (AFU_ORTHOLOGUE AFUA_6G04830)-RELATED"/>
    <property type="match status" value="1"/>
</dbReference>
<feature type="compositionally biased region" description="Basic and acidic residues" evidence="1">
    <location>
        <begin position="1475"/>
        <end position="1488"/>
    </location>
</feature>
<dbReference type="SUPFAM" id="SSF55874">
    <property type="entry name" value="ATPase domain of HSP90 chaperone/DNA topoisomerase II/histidine kinase"/>
    <property type="match status" value="1"/>
</dbReference>
<keyword evidence="4" id="KW-1185">Reference proteome</keyword>